<dbReference type="Proteomes" id="UP000601435">
    <property type="component" value="Unassembled WGS sequence"/>
</dbReference>
<dbReference type="GO" id="GO:0005814">
    <property type="term" value="C:centriole"/>
    <property type="evidence" value="ECO:0007669"/>
    <property type="project" value="TreeGrafter"/>
</dbReference>
<dbReference type="Pfam" id="PF23352">
    <property type="entry name" value="IFT52_central"/>
    <property type="match status" value="1"/>
</dbReference>
<proteinExistence type="predicted"/>
<dbReference type="InterPro" id="IPR048643">
    <property type="entry name" value="Itf52_C"/>
</dbReference>
<reference evidence="4" key="1">
    <citation type="submission" date="2021-02" db="EMBL/GenBank/DDBJ databases">
        <authorList>
            <person name="Dougan E. K."/>
            <person name="Rhodes N."/>
            <person name="Thang M."/>
            <person name="Chan C."/>
        </authorList>
    </citation>
    <scope>NUCLEOTIDE SEQUENCE</scope>
</reference>
<feature type="non-terminal residue" evidence="4">
    <location>
        <position position="1"/>
    </location>
</feature>
<dbReference type="InterPro" id="IPR039975">
    <property type="entry name" value="IFT52"/>
</dbReference>
<dbReference type="GO" id="GO:0060271">
    <property type="term" value="P:cilium assembly"/>
    <property type="evidence" value="ECO:0007669"/>
    <property type="project" value="TreeGrafter"/>
</dbReference>
<dbReference type="Pfam" id="PF21178">
    <property type="entry name" value="Itf52_C"/>
    <property type="match status" value="1"/>
</dbReference>
<dbReference type="EMBL" id="CAJNJA010005716">
    <property type="protein sequence ID" value="CAE7197123.1"/>
    <property type="molecule type" value="Genomic_DNA"/>
</dbReference>
<evidence type="ECO:0000259" key="3">
    <source>
        <dbReference type="Pfam" id="PF23352"/>
    </source>
</evidence>
<dbReference type="Gene3D" id="6.10.250.2800">
    <property type="match status" value="1"/>
</dbReference>
<gene>
    <name evidence="4" type="primary">Ift52</name>
    <name evidence="4" type="ORF">SNEC2469_LOCUS1384</name>
</gene>
<evidence type="ECO:0000313" key="5">
    <source>
        <dbReference type="Proteomes" id="UP000601435"/>
    </source>
</evidence>
<protein>
    <submittedName>
        <fullName evidence="4">Ift52 protein</fullName>
    </submittedName>
</protein>
<organism evidence="4 5">
    <name type="scientific">Symbiodinium necroappetens</name>
    <dbReference type="NCBI Taxonomy" id="1628268"/>
    <lineage>
        <taxon>Eukaryota</taxon>
        <taxon>Sar</taxon>
        <taxon>Alveolata</taxon>
        <taxon>Dinophyceae</taxon>
        <taxon>Suessiales</taxon>
        <taxon>Symbiodiniaceae</taxon>
        <taxon>Symbiodinium</taxon>
    </lineage>
</organism>
<accession>A0A812J556</accession>
<dbReference type="GO" id="GO:0005929">
    <property type="term" value="C:cilium"/>
    <property type="evidence" value="ECO:0007669"/>
    <property type="project" value="TreeGrafter"/>
</dbReference>
<feature type="compositionally biased region" description="Acidic residues" evidence="1">
    <location>
        <begin position="323"/>
        <end position="339"/>
    </location>
</feature>
<feature type="region of interest" description="Disordered" evidence="1">
    <location>
        <begin position="319"/>
        <end position="356"/>
    </location>
</feature>
<dbReference type="PANTHER" id="PTHR12969">
    <property type="entry name" value="NGD5/OSM-6/IFT52"/>
    <property type="match status" value="1"/>
</dbReference>
<evidence type="ECO:0000313" key="4">
    <source>
        <dbReference type="EMBL" id="CAE7197123.1"/>
    </source>
</evidence>
<comment type="caution">
    <text evidence="4">The sequence shown here is derived from an EMBL/GenBank/DDBJ whole genome shotgun (WGS) entry which is preliminary data.</text>
</comment>
<dbReference type="GO" id="GO:0042073">
    <property type="term" value="P:intraciliary transport"/>
    <property type="evidence" value="ECO:0007669"/>
    <property type="project" value="TreeGrafter"/>
</dbReference>
<feature type="domain" description="Intraflagellar transport protein 52 C-terminal" evidence="2">
    <location>
        <begin position="216"/>
        <end position="270"/>
    </location>
</feature>
<dbReference type="OrthoDB" id="10259368at2759"/>
<dbReference type="GO" id="GO:0030992">
    <property type="term" value="C:intraciliary transport particle B"/>
    <property type="evidence" value="ECO:0007669"/>
    <property type="project" value="TreeGrafter"/>
</dbReference>
<dbReference type="CDD" id="cd23683">
    <property type="entry name" value="IFT52_CTD"/>
    <property type="match status" value="1"/>
</dbReference>
<sequence length="356" mass="40717">MSMYKLPNVNSPYARPYMTNHLCYQDRIRKEFHGSVPTEMQQMMDAPLSEASRRKFGLPASGSAPSLMQERFPKGSFNRMNNDSTGFSRSLLGSWEGSGGLNSLHRQTFGPVVRPEETSSNVRHMIHSLKMDSWDVQKVDWVSTHVLYKFHRFDVCVVDGPAVKLYHQLGVKHEPLTLIPPQFETPMPALQPAVFPPCLREPPPPSLDLFDLDEQFASERVRLAQLTNKCTDDDLDFYIRQAGEILGVSQKLGDKRSSKDPAKKIVEYIFKELVGFKKMNQDMVPSDPVSWIYWVNLGEVEKRLLRRFISEDLAEKLRAENPQDCEEVDTTEVDEEMTPTEESADRKYEANKSPTV</sequence>
<dbReference type="AlphaFoldDB" id="A0A812J556"/>
<name>A0A812J556_9DINO</name>
<dbReference type="InterPro" id="IPR055460">
    <property type="entry name" value="IFT52_central"/>
</dbReference>
<evidence type="ECO:0000259" key="2">
    <source>
        <dbReference type="Pfam" id="PF21178"/>
    </source>
</evidence>
<evidence type="ECO:0000256" key="1">
    <source>
        <dbReference type="SAM" id="MobiDB-lite"/>
    </source>
</evidence>
<feature type="domain" description="IFT52 central" evidence="3">
    <location>
        <begin position="162"/>
        <end position="205"/>
    </location>
</feature>
<dbReference type="PANTHER" id="PTHR12969:SF7">
    <property type="entry name" value="INTRAFLAGELLAR TRANSPORT PROTEIN 52 HOMOLOG"/>
    <property type="match status" value="1"/>
</dbReference>
<keyword evidence="5" id="KW-1185">Reference proteome</keyword>